<dbReference type="EMBL" id="JADNRY010000001">
    <property type="protein sequence ID" value="KAF9078613.1"/>
    <property type="molecule type" value="Genomic_DNA"/>
</dbReference>
<sequence>MSTLPLGVYEPHRGTVFCTIVQNSMVSHLLPISKHNTVQTNQLDLELKLFPFLSTATDAKKRRRPDSDILGGIKIGARGWWLAFVDTVEELPEGRDSSSSMVNR</sequence>
<proteinExistence type="predicted"/>
<accession>A0A9P5QBW9</accession>
<reference evidence="1" key="1">
    <citation type="submission" date="2020-11" db="EMBL/GenBank/DDBJ databases">
        <authorList>
            <consortium name="DOE Joint Genome Institute"/>
            <person name="Ahrendt S."/>
            <person name="Riley R."/>
            <person name="Andreopoulos W."/>
            <person name="Labutti K."/>
            <person name="Pangilinan J."/>
            <person name="Ruiz-Duenas F.J."/>
            <person name="Barrasa J.M."/>
            <person name="Sanchez-Garcia M."/>
            <person name="Camarero S."/>
            <person name="Miyauchi S."/>
            <person name="Serrano A."/>
            <person name="Linde D."/>
            <person name="Babiker R."/>
            <person name="Drula E."/>
            <person name="Ayuso-Fernandez I."/>
            <person name="Pacheco R."/>
            <person name="Padilla G."/>
            <person name="Ferreira P."/>
            <person name="Barriuso J."/>
            <person name="Kellner H."/>
            <person name="Castanera R."/>
            <person name="Alfaro M."/>
            <person name="Ramirez L."/>
            <person name="Pisabarro A.G."/>
            <person name="Kuo A."/>
            <person name="Tritt A."/>
            <person name="Lipzen A."/>
            <person name="He G."/>
            <person name="Yan M."/>
            <person name="Ng V."/>
            <person name="Cullen D."/>
            <person name="Martin F."/>
            <person name="Rosso M.-N."/>
            <person name="Henrissat B."/>
            <person name="Hibbett D."/>
            <person name="Martinez A.T."/>
            <person name="Grigoriev I.V."/>
        </authorList>
    </citation>
    <scope>NUCLEOTIDE SEQUENCE</scope>
    <source>
        <strain evidence="1">AH 40177</strain>
    </source>
</reference>
<organism evidence="1 2">
    <name type="scientific">Rhodocollybia butyracea</name>
    <dbReference type="NCBI Taxonomy" id="206335"/>
    <lineage>
        <taxon>Eukaryota</taxon>
        <taxon>Fungi</taxon>
        <taxon>Dikarya</taxon>
        <taxon>Basidiomycota</taxon>
        <taxon>Agaricomycotina</taxon>
        <taxon>Agaricomycetes</taxon>
        <taxon>Agaricomycetidae</taxon>
        <taxon>Agaricales</taxon>
        <taxon>Marasmiineae</taxon>
        <taxon>Omphalotaceae</taxon>
        <taxon>Rhodocollybia</taxon>
    </lineage>
</organism>
<evidence type="ECO:0000313" key="2">
    <source>
        <dbReference type="Proteomes" id="UP000772434"/>
    </source>
</evidence>
<dbReference type="AlphaFoldDB" id="A0A9P5QBW9"/>
<comment type="caution">
    <text evidence="1">The sequence shown here is derived from an EMBL/GenBank/DDBJ whole genome shotgun (WGS) entry which is preliminary data.</text>
</comment>
<evidence type="ECO:0000313" key="1">
    <source>
        <dbReference type="EMBL" id="KAF9078613.1"/>
    </source>
</evidence>
<protein>
    <submittedName>
        <fullName evidence="1">Uncharacterized protein</fullName>
    </submittedName>
</protein>
<gene>
    <name evidence="1" type="ORF">BDP27DRAFT_1412569</name>
</gene>
<dbReference type="Proteomes" id="UP000772434">
    <property type="component" value="Unassembled WGS sequence"/>
</dbReference>
<keyword evidence="2" id="KW-1185">Reference proteome</keyword>
<dbReference type="OrthoDB" id="5598844at2759"/>
<name>A0A9P5QBW9_9AGAR</name>